<feature type="transmembrane region" description="Helical" evidence="2">
    <location>
        <begin position="7"/>
        <end position="32"/>
    </location>
</feature>
<feature type="compositionally biased region" description="Basic and acidic residues" evidence="1">
    <location>
        <begin position="239"/>
        <end position="250"/>
    </location>
</feature>
<feature type="transmembrane region" description="Helical" evidence="2">
    <location>
        <begin position="189"/>
        <end position="211"/>
    </location>
</feature>
<evidence type="ECO:0000313" key="3">
    <source>
        <dbReference type="EMBL" id="KAF2757335.1"/>
    </source>
</evidence>
<dbReference type="OrthoDB" id="5419460at2759"/>
<protein>
    <submittedName>
        <fullName evidence="3">SUR7-domain-containing protein</fullName>
    </submittedName>
</protein>
<evidence type="ECO:0000313" key="4">
    <source>
        <dbReference type="Proteomes" id="UP000799437"/>
    </source>
</evidence>
<evidence type="ECO:0000256" key="2">
    <source>
        <dbReference type="SAM" id="Phobius"/>
    </source>
</evidence>
<dbReference type="Proteomes" id="UP000799437">
    <property type="component" value="Unassembled WGS sequence"/>
</dbReference>
<dbReference type="EMBL" id="ML996573">
    <property type="protein sequence ID" value="KAF2757335.1"/>
    <property type="molecule type" value="Genomic_DNA"/>
</dbReference>
<accession>A0A6A6W453</accession>
<dbReference type="GO" id="GO:0030866">
    <property type="term" value="P:cortical actin cytoskeleton organization"/>
    <property type="evidence" value="ECO:0007669"/>
    <property type="project" value="TreeGrafter"/>
</dbReference>
<keyword evidence="4" id="KW-1185">Reference proteome</keyword>
<dbReference type="AlphaFoldDB" id="A0A6A6W453"/>
<feature type="transmembrane region" description="Helical" evidence="2">
    <location>
        <begin position="148"/>
        <end position="169"/>
    </location>
</feature>
<dbReference type="GO" id="GO:0005938">
    <property type="term" value="C:cell cortex"/>
    <property type="evidence" value="ECO:0007669"/>
    <property type="project" value="TreeGrafter"/>
</dbReference>
<dbReference type="InterPro" id="IPR009571">
    <property type="entry name" value="SUR7/Rim9-like_fungi"/>
</dbReference>
<dbReference type="GO" id="GO:0006897">
    <property type="term" value="P:endocytosis"/>
    <property type="evidence" value="ECO:0007669"/>
    <property type="project" value="TreeGrafter"/>
</dbReference>
<dbReference type="PANTHER" id="PTHR36414">
    <property type="entry name" value="PROTEIN SUR7"/>
    <property type="match status" value="1"/>
</dbReference>
<feature type="region of interest" description="Disordered" evidence="1">
    <location>
        <begin position="214"/>
        <end position="250"/>
    </location>
</feature>
<dbReference type="PANTHER" id="PTHR36414:SF1">
    <property type="entry name" value="PROTEIN SUR7"/>
    <property type="match status" value="1"/>
</dbReference>
<organism evidence="3 4">
    <name type="scientific">Pseudovirgaria hyperparasitica</name>
    <dbReference type="NCBI Taxonomy" id="470096"/>
    <lineage>
        <taxon>Eukaryota</taxon>
        <taxon>Fungi</taxon>
        <taxon>Dikarya</taxon>
        <taxon>Ascomycota</taxon>
        <taxon>Pezizomycotina</taxon>
        <taxon>Dothideomycetes</taxon>
        <taxon>Dothideomycetes incertae sedis</taxon>
        <taxon>Acrospermales</taxon>
        <taxon>Acrospermaceae</taxon>
        <taxon>Pseudovirgaria</taxon>
    </lineage>
</organism>
<dbReference type="RefSeq" id="XP_033599786.1">
    <property type="nucleotide sequence ID" value="XM_033741284.1"/>
</dbReference>
<keyword evidence="2" id="KW-0472">Membrane</keyword>
<feature type="compositionally biased region" description="Basic residues" evidence="1">
    <location>
        <begin position="222"/>
        <end position="234"/>
    </location>
</feature>
<keyword evidence="2" id="KW-0812">Transmembrane</keyword>
<evidence type="ECO:0000256" key="1">
    <source>
        <dbReference type="SAM" id="MobiDB-lite"/>
    </source>
</evidence>
<dbReference type="GO" id="GO:0005886">
    <property type="term" value="C:plasma membrane"/>
    <property type="evidence" value="ECO:0007669"/>
    <property type="project" value="InterPro"/>
</dbReference>
<keyword evidence="2" id="KW-1133">Transmembrane helix</keyword>
<dbReference type="GO" id="GO:0032185">
    <property type="term" value="P:septin cytoskeleton organization"/>
    <property type="evidence" value="ECO:0007669"/>
    <property type="project" value="TreeGrafter"/>
</dbReference>
<dbReference type="GO" id="GO:0031505">
    <property type="term" value="P:fungal-type cell wall organization"/>
    <property type="evidence" value="ECO:0007669"/>
    <property type="project" value="TreeGrafter"/>
</dbReference>
<gene>
    <name evidence="3" type="ORF">EJ05DRAFT_386664</name>
</gene>
<proteinExistence type="predicted"/>
<reference evidence="3" key="1">
    <citation type="journal article" date="2020" name="Stud. Mycol.">
        <title>101 Dothideomycetes genomes: a test case for predicting lifestyles and emergence of pathogens.</title>
        <authorList>
            <person name="Haridas S."/>
            <person name="Albert R."/>
            <person name="Binder M."/>
            <person name="Bloem J."/>
            <person name="Labutti K."/>
            <person name="Salamov A."/>
            <person name="Andreopoulos B."/>
            <person name="Baker S."/>
            <person name="Barry K."/>
            <person name="Bills G."/>
            <person name="Bluhm B."/>
            <person name="Cannon C."/>
            <person name="Castanera R."/>
            <person name="Culley D."/>
            <person name="Daum C."/>
            <person name="Ezra D."/>
            <person name="Gonzalez J."/>
            <person name="Henrissat B."/>
            <person name="Kuo A."/>
            <person name="Liang C."/>
            <person name="Lipzen A."/>
            <person name="Lutzoni F."/>
            <person name="Magnuson J."/>
            <person name="Mondo S."/>
            <person name="Nolan M."/>
            <person name="Ohm R."/>
            <person name="Pangilinan J."/>
            <person name="Park H.-J."/>
            <person name="Ramirez L."/>
            <person name="Alfaro M."/>
            <person name="Sun H."/>
            <person name="Tritt A."/>
            <person name="Yoshinaga Y."/>
            <person name="Zwiers L.-H."/>
            <person name="Turgeon B."/>
            <person name="Goodwin S."/>
            <person name="Spatafora J."/>
            <person name="Crous P."/>
            <person name="Grigoriev I."/>
        </authorList>
    </citation>
    <scope>NUCLEOTIDE SEQUENCE</scope>
    <source>
        <strain evidence="3">CBS 121739</strain>
    </source>
</reference>
<feature type="transmembrane region" description="Helical" evidence="2">
    <location>
        <begin position="113"/>
        <end position="136"/>
    </location>
</feature>
<dbReference type="GeneID" id="54482338"/>
<sequence>MAAARPIVGLVSLIILAGGILLQFFIILSGSINSSPENLVYFLQATTNGISNARNPTRWTYFALCGVDGNNHNTDCGSPVPALPFDPKRNFGTTDGIPESLMSGNRYYLLSRFSWVFFLVALIFSILTLLTALLALCSRLGAFLTSGLATLAFVFQALAAALMTSWVIMGRNAFRSSGQDASIGRYAMGFAWASVACFLINMVLGCIGGVTGGKSDSTSYKAPRKGFFGRKQSTRSRGSFRDNRIKDDYS</sequence>
<dbReference type="GO" id="GO:0045121">
    <property type="term" value="C:membrane raft"/>
    <property type="evidence" value="ECO:0007669"/>
    <property type="project" value="TreeGrafter"/>
</dbReference>
<dbReference type="Pfam" id="PF06687">
    <property type="entry name" value="SUR7"/>
    <property type="match status" value="1"/>
</dbReference>
<name>A0A6A6W453_9PEZI</name>